<dbReference type="EMBL" id="VIFM01000267">
    <property type="protein sequence ID" value="TQF10269.1"/>
    <property type="molecule type" value="Genomic_DNA"/>
</dbReference>
<dbReference type="OrthoDB" id="5385576at2"/>
<evidence type="ECO:0000256" key="1">
    <source>
        <dbReference type="SAM" id="MobiDB-lite"/>
    </source>
</evidence>
<evidence type="ECO:0000256" key="2">
    <source>
        <dbReference type="SAM" id="SignalP"/>
    </source>
</evidence>
<evidence type="ECO:0000313" key="3">
    <source>
        <dbReference type="EMBL" id="TQF10269.1"/>
    </source>
</evidence>
<feature type="region of interest" description="Disordered" evidence="1">
    <location>
        <begin position="30"/>
        <end position="52"/>
    </location>
</feature>
<dbReference type="RefSeq" id="WP_141647934.1">
    <property type="nucleotide sequence ID" value="NZ_VIFM01000267.1"/>
</dbReference>
<sequence>MSMRSIHHGLRVCARTVGVVILATSLACASGGTGGSGRAGTDEPFEHEEARRQEAREVARQVAALAGGVRDVGSRLELTFWSERGALTLVGYQSVQRGGRPGRGIDSDDLRRTVARALMSTTSHSAGEVVLRLRRDASSWALEPSASFSTERPPEALHLAGRREASTPESTWMAASVQRLLMPVRVPVDGTVWADVSVHVRDGRVVGWELEGWRVVRAGRGNTTRSVSRRVVEEAAAVLRLYSPGTGSRTLHLGLRLIHEGNAPSAEGWVEETRVGRPLRPGGGVSRLTLP</sequence>
<keyword evidence="2" id="KW-0732">Signal</keyword>
<accession>A0A540WML2</accession>
<comment type="caution">
    <text evidence="3">The sequence shown here is derived from an EMBL/GenBank/DDBJ whole genome shotgun (WGS) entry which is preliminary data.</text>
</comment>
<dbReference type="Proteomes" id="UP000315369">
    <property type="component" value="Unassembled WGS sequence"/>
</dbReference>
<name>A0A540WML2_9BACT</name>
<reference evidence="3 4" key="1">
    <citation type="submission" date="2019-06" db="EMBL/GenBank/DDBJ databases">
        <authorList>
            <person name="Livingstone P."/>
            <person name="Whitworth D."/>
        </authorList>
    </citation>
    <scope>NUCLEOTIDE SEQUENCE [LARGE SCALE GENOMIC DNA]</scope>
    <source>
        <strain evidence="3 4">AM401</strain>
    </source>
</reference>
<gene>
    <name evidence="3" type="ORF">FJV41_40295</name>
</gene>
<dbReference type="PROSITE" id="PS51257">
    <property type="entry name" value="PROKAR_LIPOPROTEIN"/>
    <property type="match status" value="1"/>
</dbReference>
<dbReference type="AlphaFoldDB" id="A0A540WML2"/>
<proteinExistence type="predicted"/>
<evidence type="ECO:0008006" key="5">
    <source>
        <dbReference type="Google" id="ProtNLM"/>
    </source>
</evidence>
<organism evidence="3 4">
    <name type="scientific">Myxococcus llanfairpwllgwyngyllgogerychwyrndrobwllllantysiliogogogochensis</name>
    <dbReference type="NCBI Taxonomy" id="2590453"/>
    <lineage>
        <taxon>Bacteria</taxon>
        <taxon>Pseudomonadati</taxon>
        <taxon>Myxococcota</taxon>
        <taxon>Myxococcia</taxon>
        <taxon>Myxococcales</taxon>
        <taxon>Cystobacterineae</taxon>
        <taxon>Myxococcaceae</taxon>
        <taxon>Myxococcus</taxon>
    </lineage>
</organism>
<feature type="signal peptide" evidence="2">
    <location>
        <begin position="1"/>
        <end position="29"/>
    </location>
</feature>
<keyword evidence="4" id="KW-1185">Reference proteome</keyword>
<evidence type="ECO:0000313" key="4">
    <source>
        <dbReference type="Proteomes" id="UP000315369"/>
    </source>
</evidence>
<feature type="chain" id="PRO_5021821971" description="Lipoprotein" evidence="2">
    <location>
        <begin position="30"/>
        <end position="291"/>
    </location>
</feature>
<protein>
    <recommendedName>
        <fullName evidence="5">Lipoprotein</fullName>
    </recommendedName>
</protein>